<evidence type="ECO:0000313" key="3">
    <source>
        <dbReference type="Proteomes" id="UP000019335"/>
    </source>
</evidence>
<dbReference type="AlphaFoldDB" id="W7T909"/>
<organism evidence="2 3">
    <name type="scientific">Nannochloropsis gaditana</name>
    <dbReference type="NCBI Taxonomy" id="72520"/>
    <lineage>
        <taxon>Eukaryota</taxon>
        <taxon>Sar</taxon>
        <taxon>Stramenopiles</taxon>
        <taxon>Ochrophyta</taxon>
        <taxon>Eustigmatophyceae</taxon>
        <taxon>Eustigmatales</taxon>
        <taxon>Monodopsidaceae</taxon>
        <taxon>Nannochloropsis</taxon>
    </lineage>
</organism>
<evidence type="ECO:0008006" key="4">
    <source>
        <dbReference type="Google" id="ProtNLM"/>
    </source>
</evidence>
<evidence type="ECO:0000256" key="1">
    <source>
        <dbReference type="SAM" id="SignalP"/>
    </source>
</evidence>
<proteinExistence type="predicted"/>
<dbReference type="Proteomes" id="UP000019335">
    <property type="component" value="Chromosome 16"/>
</dbReference>
<comment type="caution">
    <text evidence="2">The sequence shown here is derived from an EMBL/GenBank/DDBJ whole genome shotgun (WGS) entry which is preliminary data.</text>
</comment>
<dbReference type="OrthoDB" id="10292051at2759"/>
<keyword evidence="1" id="KW-0732">Signal</keyword>
<keyword evidence="3" id="KW-1185">Reference proteome</keyword>
<name>W7T909_9STRA</name>
<protein>
    <recommendedName>
        <fullName evidence="4">DUF4412 domain-containing protein</fullName>
    </recommendedName>
</protein>
<evidence type="ECO:0000313" key="2">
    <source>
        <dbReference type="EMBL" id="EWM23490.1"/>
    </source>
</evidence>
<feature type="chain" id="PRO_5004900377" description="DUF4412 domain-containing protein" evidence="1">
    <location>
        <begin position="21"/>
        <end position="177"/>
    </location>
</feature>
<accession>W7T909</accession>
<gene>
    <name evidence="2" type="ORF">Naga_100198g8</name>
</gene>
<reference evidence="2 3" key="1">
    <citation type="journal article" date="2014" name="Mol. Plant">
        <title>Chromosome Scale Genome Assembly and Transcriptome Profiling of Nannochloropsis gaditana in Nitrogen Depletion.</title>
        <authorList>
            <person name="Corteggiani Carpinelli E."/>
            <person name="Telatin A."/>
            <person name="Vitulo N."/>
            <person name="Forcato C."/>
            <person name="D'Angelo M."/>
            <person name="Schiavon R."/>
            <person name="Vezzi A."/>
            <person name="Giacometti G.M."/>
            <person name="Morosinotto T."/>
            <person name="Valle G."/>
        </authorList>
    </citation>
    <scope>NUCLEOTIDE SEQUENCE [LARGE SCALE GENOMIC DNA]</scope>
    <source>
        <strain evidence="2 3">B-31</strain>
    </source>
</reference>
<feature type="signal peptide" evidence="1">
    <location>
        <begin position="1"/>
        <end position="20"/>
    </location>
</feature>
<sequence length="177" mass="20221">MMSLRLVLFLGACVLLSVTAQNQTKPDIEFVGFKVNREQQIKGRNIMLTATANMKLMGINDLIYCGFKNLNTTGSPPVETALAAAGIRFSQQRTMAKAKWFIKEKRSAGRIIWEFDPRGYALTEGRIYTYRMRNKVARDTIPDSVTWAFFCETKLTGQPNYYSFQESITVPLVMRRK</sequence>
<dbReference type="EMBL" id="AZIL01001627">
    <property type="protein sequence ID" value="EWM23490.1"/>
    <property type="molecule type" value="Genomic_DNA"/>
</dbReference>